<comment type="pathway">
    <text evidence="1 8">Purine metabolism; IMP biosynthesis via de novo pathway; 5-amino-1-(5-phospho-D-ribosyl)imidazole-4-carboxamide from 5-amino-1-(5-phospho-D-ribosyl)imidazole-4-carboxylate: step 1/2.</text>
</comment>
<dbReference type="SUPFAM" id="SSF56104">
    <property type="entry name" value="SAICAR synthase-like"/>
    <property type="match status" value="1"/>
</dbReference>
<dbReference type="UniPathway" id="UPA00074">
    <property type="reaction ID" value="UER00131"/>
</dbReference>
<comment type="similarity">
    <text evidence="2 8">Belongs to the SAICAR synthetase family.</text>
</comment>
<evidence type="ECO:0000256" key="5">
    <source>
        <dbReference type="ARBA" id="ARBA00022755"/>
    </source>
</evidence>
<evidence type="ECO:0000313" key="10">
    <source>
        <dbReference type="EMBL" id="HGI88341.1"/>
    </source>
</evidence>
<keyword evidence="3 8" id="KW-0436">Ligase</keyword>
<feature type="domain" description="SAICAR synthetase/ADE2 N-terminal" evidence="9">
    <location>
        <begin position="6"/>
        <end position="217"/>
    </location>
</feature>
<evidence type="ECO:0000259" key="9">
    <source>
        <dbReference type="Pfam" id="PF01259"/>
    </source>
</evidence>
<dbReference type="InterPro" id="IPR028923">
    <property type="entry name" value="SAICAR_synt/ADE2_N"/>
</dbReference>
<evidence type="ECO:0000256" key="6">
    <source>
        <dbReference type="ARBA" id="ARBA00022840"/>
    </source>
</evidence>
<dbReference type="Gene3D" id="3.30.470.20">
    <property type="entry name" value="ATP-grasp fold, B domain"/>
    <property type="match status" value="1"/>
</dbReference>
<evidence type="ECO:0000256" key="8">
    <source>
        <dbReference type="HAMAP-Rule" id="MF_00137"/>
    </source>
</evidence>
<dbReference type="GO" id="GO:0005524">
    <property type="term" value="F:ATP binding"/>
    <property type="evidence" value="ECO:0007669"/>
    <property type="project" value="UniProtKB-KW"/>
</dbReference>
<dbReference type="HAMAP" id="MF_00137">
    <property type="entry name" value="SAICAR_synth"/>
    <property type="match status" value="1"/>
</dbReference>
<evidence type="ECO:0000256" key="7">
    <source>
        <dbReference type="ARBA" id="ARBA00048475"/>
    </source>
</evidence>
<dbReference type="InterPro" id="IPR018236">
    <property type="entry name" value="SAICAR_synthetase_CS"/>
</dbReference>
<dbReference type="NCBIfam" id="TIGR00081">
    <property type="entry name" value="purC"/>
    <property type="match status" value="1"/>
</dbReference>
<dbReference type="EC" id="6.3.2.6" evidence="8"/>
<dbReference type="Gene3D" id="3.30.200.20">
    <property type="entry name" value="Phosphorylase Kinase, domain 1"/>
    <property type="match status" value="1"/>
</dbReference>
<comment type="catalytic activity">
    <reaction evidence="7 8">
        <text>5-amino-1-(5-phospho-D-ribosyl)imidazole-4-carboxylate + L-aspartate + ATP = (2S)-2-[5-amino-1-(5-phospho-beta-D-ribosyl)imidazole-4-carboxamido]succinate + ADP + phosphate + 2 H(+)</text>
        <dbReference type="Rhea" id="RHEA:22628"/>
        <dbReference type="ChEBI" id="CHEBI:15378"/>
        <dbReference type="ChEBI" id="CHEBI:29991"/>
        <dbReference type="ChEBI" id="CHEBI:30616"/>
        <dbReference type="ChEBI" id="CHEBI:43474"/>
        <dbReference type="ChEBI" id="CHEBI:58443"/>
        <dbReference type="ChEBI" id="CHEBI:77657"/>
        <dbReference type="ChEBI" id="CHEBI:456216"/>
        <dbReference type="EC" id="6.3.2.6"/>
    </reaction>
</comment>
<keyword evidence="5 8" id="KW-0658">Purine biosynthesis</keyword>
<keyword evidence="6 8" id="KW-0067">ATP-binding</keyword>
<dbReference type="CDD" id="cd01415">
    <property type="entry name" value="SAICAR_synt_PurC"/>
    <property type="match status" value="1"/>
</dbReference>
<dbReference type="GO" id="GO:0004639">
    <property type="term" value="F:phosphoribosylaminoimidazolesuccinocarboxamide synthase activity"/>
    <property type="evidence" value="ECO:0007669"/>
    <property type="project" value="UniProtKB-UniRule"/>
</dbReference>
<dbReference type="PANTHER" id="PTHR43599">
    <property type="entry name" value="MULTIFUNCTIONAL PROTEIN ADE2"/>
    <property type="match status" value="1"/>
</dbReference>
<dbReference type="PANTHER" id="PTHR43599:SF3">
    <property type="entry name" value="SI:DKEY-6E2.2"/>
    <property type="match status" value="1"/>
</dbReference>
<dbReference type="InterPro" id="IPR033934">
    <property type="entry name" value="SAICAR_synt_PurC"/>
</dbReference>
<name>A0A7C4BCZ3_9CREN</name>
<dbReference type="GO" id="GO:0006189">
    <property type="term" value="P:'de novo' IMP biosynthetic process"/>
    <property type="evidence" value="ECO:0007669"/>
    <property type="project" value="UniProtKB-UniRule"/>
</dbReference>
<evidence type="ECO:0000256" key="2">
    <source>
        <dbReference type="ARBA" id="ARBA00010190"/>
    </source>
</evidence>
<dbReference type="PROSITE" id="PS01057">
    <property type="entry name" value="SAICAR_SYNTHETASE_1"/>
    <property type="match status" value="1"/>
</dbReference>
<dbReference type="GO" id="GO:0009236">
    <property type="term" value="P:cobalamin biosynthetic process"/>
    <property type="evidence" value="ECO:0007669"/>
    <property type="project" value="InterPro"/>
</dbReference>
<proteinExistence type="inferred from homology"/>
<reference evidence="10" key="1">
    <citation type="journal article" date="2020" name="mSystems">
        <title>Genome- and Community-Level Interaction Insights into Carbon Utilization and Element Cycling Functions of Hydrothermarchaeota in Hydrothermal Sediment.</title>
        <authorList>
            <person name="Zhou Z."/>
            <person name="Liu Y."/>
            <person name="Xu W."/>
            <person name="Pan J."/>
            <person name="Luo Z.H."/>
            <person name="Li M."/>
        </authorList>
    </citation>
    <scope>NUCLEOTIDE SEQUENCE [LARGE SCALE GENOMIC DNA]</scope>
    <source>
        <strain evidence="10">SpSt-732</strain>
    </source>
</reference>
<sequence length="245" mass="27982">MSTLQLIYEGKSKRVYAVDEDTLVMEFKDDVTAADGLVKAVAMGKGVLAARISAHLFNLLEKSGIKTHFIDFDGLRRMYVKRLEIIPIEVIVRNYAYGSLLRRMPLYKPLQRLEPPLIELHYKDDDLHDPLVLEEDVLRVGIVDAKALSYIKDMSLKVNRILTSFFESKGLKLVDIKFEFGVDRHAEIILADEISGDTFRVLDENGEHLDKEVFRRTRDVGLLLKAYLRLAERIGVGIEDVYTPS</sequence>
<accession>A0A7C4BCZ3</accession>
<evidence type="ECO:0000256" key="4">
    <source>
        <dbReference type="ARBA" id="ARBA00022741"/>
    </source>
</evidence>
<dbReference type="PROSITE" id="PS01058">
    <property type="entry name" value="SAICAR_SYNTHETASE_2"/>
    <property type="match status" value="1"/>
</dbReference>
<dbReference type="InterPro" id="IPR001636">
    <property type="entry name" value="SAICAR_synth"/>
</dbReference>
<dbReference type="Pfam" id="PF01259">
    <property type="entry name" value="SAICAR_synt"/>
    <property type="match status" value="1"/>
</dbReference>
<comment type="caution">
    <text evidence="10">The sequence shown here is derived from an EMBL/GenBank/DDBJ whole genome shotgun (WGS) entry which is preliminary data.</text>
</comment>
<dbReference type="AlphaFoldDB" id="A0A7C4BCZ3"/>
<gene>
    <name evidence="8" type="primary">purC</name>
    <name evidence="10" type="ORF">ENV14_08165</name>
</gene>
<dbReference type="InterPro" id="IPR050089">
    <property type="entry name" value="SAICAR_synthetase"/>
</dbReference>
<evidence type="ECO:0000256" key="3">
    <source>
        <dbReference type="ARBA" id="ARBA00022598"/>
    </source>
</evidence>
<organism evidence="10">
    <name type="scientific">Ignisphaera aggregans</name>
    <dbReference type="NCBI Taxonomy" id="334771"/>
    <lineage>
        <taxon>Archaea</taxon>
        <taxon>Thermoproteota</taxon>
        <taxon>Thermoprotei</taxon>
        <taxon>Desulfurococcales</taxon>
        <taxon>Desulfurococcaceae</taxon>
        <taxon>Ignisphaera</taxon>
    </lineage>
</organism>
<evidence type="ECO:0000256" key="1">
    <source>
        <dbReference type="ARBA" id="ARBA00004672"/>
    </source>
</evidence>
<dbReference type="EMBL" id="DTFF01000066">
    <property type="protein sequence ID" value="HGI88341.1"/>
    <property type="molecule type" value="Genomic_DNA"/>
</dbReference>
<keyword evidence="4 8" id="KW-0547">Nucleotide-binding</keyword>
<protein>
    <recommendedName>
        <fullName evidence="8">Phosphoribosylaminoimidazole-succinocarboxamide synthase</fullName>
        <ecNumber evidence="8">6.3.2.6</ecNumber>
    </recommendedName>
    <alternativeName>
        <fullName evidence="8">SAICAR synthetase</fullName>
    </alternativeName>
</protein>